<name>A0A927AVC3_9BACT</name>
<reference evidence="2" key="1">
    <citation type="submission" date="2020-09" db="EMBL/GenBank/DDBJ databases">
        <authorList>
            <person name="Kim M.K."/>
        </authorList>
    </citation>
    <scope>NUCLEOTIDE SEQUENCE</scope>
    <source>
        <strain evidence="2">BT702</strain>
    </source>
</reference>
<dbReference type="Proteomes" id="UP000598820">
    <property type="component" value="Unassembled WGS sequence"/>
</dbReference>
<sequence>MTTAIDKIFWENSRRYGSRRIQEALKEQSLHAGRHRIRRLKQEQGWRAIQPRSRFGDPIRA</sequence>
<evidence type="ECO:0000313" key="3">
    <source>
        <dbReference type="Proteomes" id="UP000598820"/>
    </source>
</evidence>
<comment type="caution">
    <text evidence="2">The sequence shown here is derived from an EMBL/GenBank/DDBJ whole genome shotgun (WGS) entry which is preliminary data.</text>
</comment>
<dbReference type="Pfam" id="PF13276">
    <property type="entry name" value="HTH_21"/>
    <property type="match status" value="1"/>
</dbReference>
<evidence type="ECO:0000313" key="2">
    <source>
        <dbReference type="EMBL" id="MBD2705103.1"/>
    </source>
</evidence>
<protein>
    <submittedName>
        <fullName evidence="2">Transposase</fullName>
    </submittedName>
</protein>
<dbReference type="EMBL" id="JACWZY010000044">
    <property type="protein sequence ID" value="MBD2705103.1"/>
    <property type="molecule type" value="Genomic_DNA"/>
</dbReference>
<feature type="domain" description="HTH-like" evidence="1">
    <location>
        <begin position="4"/>
        <end position="53"/>
    </location>
</feature>
<evidence type="ECO:0000259" key="1">
    <source>
        <dbReference type="Pfam" id="PF13276"/>
    </source>
</evidence>
<dbReference type="InterPro" id="IPR025948">
    <property type="entry name" value="HTH-like_dom"/>
</dbReference>
<dbReference type="AlphaFoldDB" id="A0A927AVC3"/>
<keyword evidence="3" id="KW-1185">Reference proteome</keyword>
<dbReference type="RefSeq" id="WP_190892224.1">
    <property type="nucleotide sequence ID" value="NZ_JACWZY010000044.1"/>
</dbReference>
<organism evidence="2 3">
    <name type="scientific">Spirosoma profusum</name>
    <dbReference type="NCBI Taxonomy" id="2771354"/>
    <lineage>
        <taxon>Bacteria</taxon>
        <taxon>Pseudomonadati</taxon>
        <taxon>Bacteroidota</taxon>
        <taxon>Cytophagia</taxon>
        <taxon>Cytophagales</taxon>
        <taxon>Cytophagaceae</taxon>
        <taxon>Spirosoma</taxon>
    </lineage>
</organism>
<accession>A0A927AVC3</accession>
<proteinExistence type="predicted"/>
<gene>
    <name evidence="2" type="ORF">IC229_31050</name>
</gene>